<gene>
    <name evidence="1" type="ORF">PPSIR1_13815</name>
</gene>
<organism evidence="1 2">
    <name type="scientific">Plesiocystis pacifica SIR-1</name>
    <dbReference type="NCBI Taxonomy" id="391625"/>
    <lineage>
        <taxon>Bacteria</taxon>
        <taxon>Pseudomonadati</taxon>
        <taxon>Myxococcota</taxon>
        <taxon>Polyangia</taxon>
        <taxon>Nannocystales</taxon>
        <taxon>Nannocystaceae</taxon>
        <taxon>Plesiocystis</taxon>
    </lineage>
</organism>
<reference evidence="1 2" key="1">
    <citation type="submission" date="2007-06" db="EMBL/GenBank/DDBJ databases">
        <authorList>
            <person name="Shimkets L."/>
            <person name="Ferriera S."/>
            <person name="Johnson J."/>
            <person name="Kravitz S."/>
            <person name="Beeson K."/>
            <person name="Sutton G."/>
            <person name="Rogers Y.-H."/>
            <person name="Friedman R."/>
            <person name="Frazier M."/>
            <person name="Venter J.C."/>
        </authorList>
    </citation>
    <scope>NUCLEOTIDE SEQUENCE [LARGE SCALE GENOMIC DNA]</scope>
    <source>
        <strain evidence="1 2">SIR-1</strain>
    </source>
</reference>
<sequence length="88" mass="9627">MERGFSATLAITLIPVTNLIMTSTAPDADWQAVSLHLQLVNMVRARIGQRALPPRAPGYTPADIKADAAFYASSWSWVRQRAQEMGLG</sequence>
<dbReference type="Proteomes" id="UP000005801">
    <property type="component" value="Unassembled WGS sequence"/>
</dbReference>
<evidence type="ECO:0000313" key="2">
    <source>
        <dbReference type="Proteomes" id="UP000005801"/>
    </source>
</evidence>
<name>A6GK24_9BACT</name>
<keyword evidence="2" id="KW-1185">Reference proteome</keyword>
<dbReference type="EMBL" id="ABCS01000176">
    <property type="protein sequence ID" value="EDM73785.1"/>
    <property type="molecule type" value="Genomic_DNA"/>
</dbReference>
<protein>
    <submittedName>
        <fullName evidence="1">Uncharacterized protein</fullName>
    </submittedName>
</protein>
<proteinExistence type="predicted"/>
<comment type="caution">
    <text evidence="1">The sequence shown here is derived from an EMBL/GenBank/DDBJ whole genome shotgun (WGS) entry which is preliminary data.</text>
</comment>
<accession>A6GK24</accession>
<evidence type="ECO:0000313" key="1">
    <source>
        <dbReference type="EMBL" id="EDM73785.1"/>
    </source>
</evidence>
<dbReference type="AlphaFoldDB" id="A6GK24"/>